<reference evidence="13 14" key="1">
    <citation type="submission" date="2023-01" db="EMBL/GenBank/DDBJ databases">
        <title>Analysis of 21 Apiospora genomes using comparative genomics revels a genus with tremendous synthesis potential of carbohydrate active enzymes and secondary metabolites.</title>
        <authorList>
            <person name="Sorensen T."/>
        </authorList>
    </citation>
    <scope>NUCLEOTIDE SEQUENCE [LARGE SCALE GENOMIC DNA]</scope>
    <source>
        <strain evidence="13 14">CBS 117206</strain>
    </source>
</reference>
<evidence type="ECO:0000256" key="5">
    <source>
        <dbReference type="ARBA" id="ARBA00022801"/>
    </source>
</evidence>
<comment type="similarity">
    <text evidence="2 10">Belongs to the glycosyl hydrolase 5 (cellulase A) family.</text>
</comment>
<keyword evidence="5 10" id="KW-0378">Hydrolase</keyword>
<dbReference type="Pfam" id="PF00150">
    <property type="entry name" value="Cellulase"/>
    <property type="match status" value="1"/>
</dbReference>
<keyword evidence="4 11" id="KW-0732">Signal</keyword>
<evidence type="ECO:0000259" key="12">
    <source>
        <dbReference type="Pfam" id="PF00150"/>
    </source>
</evidence>
<feature type="signal peptide" evidence="11">
    <location>
        <begin position="1"/>
        <end position="23"/>
    </location>
</feature>
<feature type="chain" id="PRO_5043710191" description="glucan 1,3-beta-glucosidase" evidence="11">
    <location>
        <begin position="24"/>
        <end position="421"/>
    </location>
</feature>
<proteinExistence type="inferred from homology"/>
<evidence type="ECO:0000256" key="7">
    <source>
        <dbReference type="ARBA" id="ARBA00023316"/>
    </source>
</evidence>
<evidence type="ECO:0000313" key="14">
    <source>
        <dbReference type="Proteomes" id="UP001392437"/>
    </source>
</evidence>
<dbReference type="Proteomes" id="UP001392437">
    <property type="component" value="Unassembled WGS sequence"/>
</dbReference>
<sequence>MALSRLFCALGVTLSLLTPIGHGAPADRMSPMMGRDLKMRAGEKIRGVNLGGWLLLEPWITPSIFEATPDSVVDEYTMGKVIGKEEATKRLQKHWSSFITEGDFHDIAAKGLNIVRIPIGYWAITPLDGDPYSQGAYEYLGQALDWAQSANLKVMIDLHGAPGSQNGLDNSGQRGGIGWLKGDTVAQTIRALERIRDDHAAHPAVEAIELLNEPMGPKMDMGAVKSFMDLGYQSLSKASNVQIAFHDAFQGPAAWNDWGNDKANLLLDTHHYEVFSDGQLRMDVRAHIGSACGFGQQMAASNKKTINGEWCGAMTDCAYWLNGRGVGARWDGTFNYEGQGSSYIGSCDGARRRGGIDQIQGQDRANLRDFINAQMVAYEKADGWIFWTWKTESAPEWDYRALANAGVIPVPPNPYNPNICG</sequence>
<keyword evidence="3" id="KW-0964">Secreted</keyword>
<evidence type="ECO:0000256" key="2">
    <source>
        <dbReference type="ARBA" id="ARBA00005641"/>
    </source>
</evidence>
<dbReference type="GO" id="GO:0009251">
    <property type="term" value="P:glucan catabolic process"/>
    <property type="evidence" value="ECO:0007669"/>
    <property type="project" value="TreeGrafter"/>
</dbReference>
<protein>
    <recommendedName>
        <fullName evidence="9">glucan 1,3-beta-glucosidase</fullName>
        <ecNumber evidence="9">3.2.1.58</ecNumber>
    </recommendedName>
</protein>
<keyword evidence="6 10" id="KW-0326">Glycosidase</keyword>
<accession>A0AAW0R5H4</accession>
<dbReference type="GO" id="GO:0071555">
    <property type="term" value="P:cell wall organization"/>
    <property type="evidence" value="ECO:0007669"/>
    <property type="project" value="UniProtKB-KW"/>
</dbReference>
<dbReference type="InterPro" id="IPR001547">
    <property type="entry name" value="Glyco_hydro_5"/>
</dbReference>
<evidence type="ECO:0000256" key="8">
    <source>
        <dbReference type="ARBA" id="ARBA00036824"/>
    </source>
</evidence>
<evidence type="ECO:0000256" key="11">
    <source>
        <dbReference type="SAM" id="SignalP"/>
    </source>
</evidence>
<comment type="catalytic activity">
    <reaction evidence="8">
        <text>Successive hydrolysis of beta-D-glucose units from the non-reducing ends of (1-&gt;3)-beta-D-glucans, releasing alpha-glucose.</text>
        <dbReference type="EC" id="3.2.1.58"/>
    </reaction>
</comment>
<dbReference type="PANTHER" id="PTHR31297">
    <property type="entry name" value="GLUCAN ENDO-1,6-BETA-GLUCOSIDASE B"/>
    <property type="match status" value="1"/>
</dbReference>
<evidence type="ECO:0000256" key="1">
    <source>
        <dbReference type="ARBA" id="ARBA00004613"/>
    </source>
</evidence>
<organism evidence="13 14">
    <name type="scientific">Apiospora kogelbergensis</name>
    <dbReference type="NCBI Taxonomy" id="1337665"/>
    <lineage>
        <taxon>Eukaryota</taxon>
        <taxon>Fungi</taxon>
        <taxon>Dikarya</taxon>
        <taxon>Ascomycota</taxon>
        <taxon>Pezizomycotina</taxon>
        <taxon>Sordariomycetes</taxon>
        <taxon>Xylariomycetidae</taxon>
        <taxon>Amphisphaeriales</taxon>
        <taxon>Apiosporaceae</taxon>
        <taxon>Apiospora</taxon>
    </lineage>
</organism>
<dbReference type="Gene3D" id="3.20.20.80">
    <property type="entry name" value="Glycosidases"/>
    <property type="match status" value="1"/>
</dbReference>
<evidence type="ECO:0000256" key="4">
    <source>
        <dbReference type="ARBA" id="ARBA00022729"/>
    </source>
</evidence>
<evidence type="ECO:0000256" key="6">
    <source>
        <dbReference type="ARBA" id="ARBA00023295"/>
    </source>
</evidence>
<dbReference type="EMBL" id="JAQQWP010000003">
    <property type="protein sequence ID" value="KAK8124154.1"/>
    <property type="molecule type" value="Genomic_DNA"/>
</dbReference>
<keyword evidence="14" id="KW-1185">Reference proteome</keyword>
<dbReference type="AlphaFoldDB" id="A0AAW0R5H4"/>
<comment type="subcellular location">
    <subcellularLocation>
        <location evidence="1">Secreted</location>
    </subcellularLocation>
</comment>
<evidence type="ECO:0000313" key="13">
    <source>
        <dbReference type="EMBL" id="KAK8124154.1"/>
    </source>
</evidence>
<evidence type="ECO:0000256" key="10">
    <source>
        <dbReference type="RuleBase" id="RU361153"/>
    </source>
</evidence>
<keyword evidence="7" id="KW-0961">Cell wall biogenesis/degradation</keyword>
<dbReference type="SUPFAM" id="SSF51445">
    <property type="entry name" value="(Trans)glycosidases"/>
    <property type="match status" value="1"/>
</dbReference>
<dbReference type="PANTHER" id="PTHR31297:SF1">
    <property type="entry name" value="GLUCAN 1,3-BETA-GLUCOSIDASE I_II-RELATED"/>
    <property type="match status" value="1"/>
</dbReference>
<gene>
    <name evidence="13" type="ORF">PG999_004072</name>
</gene>
<dbReference type="EC" id="3.2.1.58" evidence="9"/>
<comment type="caution">
    <text evidence="13">The sequence shown here is derived from an EMBL/GenBank/DDBJ whole genome shotgun (WGS) entry which is preliminary data.</text>
</comment>
<evidence type="ECO:0000256" key="9">
    <source>
        <dbReference type="ARBA" id="ARBA00038929"/>
    </source>
</evidence>
<dbReference type="GO" id="GO:0009986">
    <property type="term" value="C:cell surface"/>
    <property type="evidence" value="ECO:0007669"/>
    <property type="project" value="TreeGrafter"/>
</dbReference>
<feature type="domain" description="Glycoside hydrolase family 5" evidence="12">
    <location>
        <begin position="85"/>
        <end position="248"/>
    </location>
</feature>
<dbReference type="InterPro" id="IPR017853">
    <property type="entry name" value="GH"/>
</dbReference>
<dbReference type="GO" id="GO:0005576">
    <property type="term" value="C:extracellular region"/>
    <property type="evidence" value="ECO:0007669"/>
    <property type="project" value="UniProtKB-SubCell"/>
</dbReference>
<name>A0AAW0R5H4_9PEZI</name>
<evidence type="ECO:0000256" key="3">
    <source>
        <dbReference type="ARBA" id="ARBA00022525"/>
    </source>
</evidence>
<dbReference type="GO" id="GO:0004338">
    <property type="term" value="F:glucan exo-1,3-beta-glucosidase activity"/>
    <property type="evidence" value="ECO:0007669"/>
    <property type="project" value="UniProtKB-EC"/>
</dbReference>
<dbReference type="InterPro" id="IPR050386">
    <property type="entry name" value="Glycosyl_hydrolase_5"/>
</dbReference>